<reference evidence="2" key="1">
    <citation type="submission" date="2022-12" db="EMBL/GenBank/DDBJ databases">
        <authorList>
            <person name="Ruckert C."/>
            <person name="Busche T."/>
            <person name="Kalinowski J."/>
            <person name="Wittmann C."/>
        </authorList>
    </citation>
    <scope>NUCLEOTIDE SEQUENCE</scope>
    <source>
        <strain evidence="2">DSM 40467</strain>
    </source>
</reference>
<keyword evidence="1" id="KW-0472">Membrane</keyword>
<protein>
    <submittedName>
        <fullName evidence="2">Uncharacterized protein</fullName>
    </submittedName>
</protein>
<sequence length="134" mass="14262">MEIYVFAPGPARDDDLRELRRRLIDVEELRGGVRSVATEARPGSLGGLLEALAVNALSAGAVTAVAGVVVSWIRHRTTNTTIKLRRPDGMEIEVTAERVRRLDSAAVRVIVAELSDVAQEPGRDPDAAGTPPGG</sequence>
<dbReference type="Proteomes" id="UP001164439">
    <property type="component" value="Chromosome"/>
</dbReference>
<dbReference type="InterPro" id="IPR045428">
    <property type="entry name" value="EACC1"/>
</dbReference>
<accession>A0ABY7KU48</accession>
<gene>
    <name evidence="2" type="ORF">STRCI_008062</name>
</gene>
<dbReference type="EMBL" id="CP114413">
    <property type="protein sequence ID" value="WAZ26481.1"/>
    <property type="molecule type" value="Genomic_DNA"/>
</dbReference>
<dbReference type="RefSeq" id="WP_269663965.1">
    <property type="nucleotide sequence ID" value="NZ_CP114413.1"/>
</dbReference>
<organism evidence="2 3">
    <name type="scientific">Streptomyces cinnabarinus</name>
    <dbReference type="NCBI Taxonomy" id="67287"/>
    <lineage>
        <taxon>Bacteria</taxon>
        <taxon>Bacillati</taxon>
        <taxon>Actinomycetota</taxon>
        <taxon>Actinomycetes</taxon>
        <taxon>Kitasatosporales</taxon>
        <taxon>Streptomycetaceae</taxon>
        <taxon>Streptomyces</taxon>
    </lineage>
</organism>
<feature type="transmembrane region" description="Helical" evidence="1">
    <location>
        <begin position="52"/>
        <end position="73"/>
    </location>
</feature>
<keyword evidence="1" id="KW-1133">Transmembrane helix</keyword>
<evidence type="ECO:0000256" key="1">
    <source>
        <dbReference type="SAM" id="Phobius"/>
    </source>
</evidence>
<keyword evidence="3" id="KW-1185">Reference proteome</keyword>
<keyword evidence="1" id="KW-0812">Transmembrane</keyword>
<evidence type="ECO:0000313" key="2">
    <source>
        <dbReference type="EMBL" id="WAZ26481.1"/>
    </source>
</evidence>
<name>A0ABY7KU48_9ACTN</name>
<proteinExistence type="predicted"/>
<dbReference type="Pfam" id="PF19953">
    <property type="entry name" value="EACC1"/>
    <property type="match status" value="1"/>
</dbReference>
<evidence type="ECO:0000313" key="3">
    <source>
        <dbReference type="Proteomes" id="UP001164439"/>
    </source>
</evidence>